<dbReference type="AlphaFoldDB" id="A0A5B9QIC0"/>
<comment type="similarity">
    <text evidence="2 6">Belongs to the band 7/mec-2 family. HflK subfamily.</text>
</comment>
<accession>A0A5B9QIC0</accession>
<keyword evidence="9" id="KW-1185">Reference proteome</keyword>
<dbReference type="NCBIfam" id="TIGR01933">
    <property type="entry name" value="hflK"/>
    <property type="match status" value="1"/>
</dbReference>
<evidence type="ECO:0000313" key="8">
    <source>
        <dbReference type="EMBL" id="QEG38758.1"/>
    </source>
</evidence>
<dbReference type="EMBL" id="CP042914">
    <property type="protein sequence ID" value="QEG38758.1"/>
    <property type="molecule type" value="Genomic_DNA"/>
</dbReference>
<evidence type="ECO:0000256" key="6">
    <source>
        <dbReference type="RuleBase" id="RU364113"/>
    </source>
</evidence>
<dbReference type="PANTHER" id="PTHR43327:SF2">
    <property type="entry name" value="MODULATOR OF FTSH PROTEASE HFLK"/>
    <property type="match status" value="1"/>
</dbReference>
<sequence>MLPEVLRPRFPLPYDIGNGSALLSTLFHRLPKTNMSGNFNRPRSGPQIPELNITQIVTAATAVLAALLVVYVLVSGIYKVAEYQEAVVLRWGKYHQTVGPGLHLKLPWIDEAVVLNTDEKSIRLPAGTTDDTERYRSQRIRRAGQQDESLILTADLYAAVVEWNVMWRISEPKDFVINFGDIDTLEQTIRGLARSTMHQAVGDYSAEEVLTGKRDEVRLAAMQDLVAQLDRLNAGVTITQIQMQRVIPPERVKPAFDKVNASIQHRDQLVYEARLSRNELLPAAQANSDRLIREAEGYAARRLAESEGEINALLAKYESYKAAPDVTRQRMYLEAMEKVLGNSGPKTIIDSELQGMLPLLNLNETK</sequence>
<evidence type="ECO:0000256" key="5">
    <source>
        <dbReference type="ARBA" id="ARBA00023136"/>
    </source>
</evidence>
<dbReference type="CDD" id="cd03404">
    <property type="entry name" value="SPFH_HflK"/>
    <property type="match status" value="1"/>
</dbReference>
<gene>
    <name evidence="8" type="primary">hflK</name>
    <name evidence="8" type="ORF">UC8_07160</name>
</gene>
<name>A0A5B9QIC0_9BACT</name>
<evidence type="ECO:0000256" key="4">
    <source>
        <dbReference type="ARBA" id="ARBA00022989"/>
    </source>
</evidence>
<proteinExistence type="inferred from homology"/>
<dbReference type="Pfam" id="PF01145">
    <property type="entry name" value="Band_7"/>
    <property type="match status" value="1"/>
</dbReference>
<dbReference type="InterPro" id="IPR050710">
    <property type="entry name" value="Band7/mec-2_domain"/>
</dbReference>
<dbReference type="KEGG" id="rul:UC8_07160"/>
<feature type="domain" description="Band 7" evidence="7">
    <location>
        <begin position="75"/>
        <end position="260"/>
    </location>
</feature>
<comment type="subunit">
    <text evidence="6">HflC and HflK may interact to form a multimeric complex.</text>
</comment>
<evidence type="ECO:0000256" key="3">
    <source>
        <dbReference type="ARBA" id="ARBA00022692"/>
    </source>
</evidence>
<dbReference type="InterPro" id="IPR010201">
    <property type="entry name" value="HflK"/>
</dbReference>
<dbReference type="SMART" id="SM00244">
    <property type="entry name" value="PHB"/>
    <property type="match status" value="1"/>
</dbReference>
<dbReference type="InterPro" id="IPR001107">
    <property type="entry name" value="Band_7"/>
</dbReference>
<evidence type="ECO:0000313" key="9">
    <source>
        <dbReference type="Proteomes" id="UP000325286"/>
    </source>
</evidence>
<keyword evidence="8" id="KW-0645">Protease</keyword>
<evidence type="ECO:0000259" key="7">
    <source>
        <dbReference type="SMART" id="SM00244"/>
    </source>
</evidence>
<comment type="function">
    <text evidence="6">HflC and HflK could encode or regulate a protease.</text>
</comment>
<protein>
    <recommendedName>
        <fullName evidence="6">Protein HflK</fullName>
    </recommendedName>
</protein>
<reference evidence="8 9" key="1">
    <citation type="submission" date="2019-08" db="EMBL/GenBank/DDBJ databases">
        <title>Deep-cultivation of Planctomycetes and their phenomic and genomic characterization uncovers novel biology.</title>
        <authorList>
            <person name="Wiegand S."/>
            <person name="Jogler M."/>
            <person name="Boedeker C."/>
            <person name="Pinto D."/>
            <person name="Vollmers J."/>
            <person name="Rivas-Marin E."/>
            <person name="Kohn T."/>
            <person name="Peeters S.H."/>
            <person name="Heuer A."/>
            <person name="Rast P."/>
            <person name="Oberbeckmann S."/>
            <person name="Bunk B."/>
            <person name="Jeske O."/>
            <person name="Meyerdierks A."/>
            <person name="Storesund J.E."/>
            <person name="Kallscheuer N."/>
            <person name="Luecker S."/>
            <person name="Lage O.M."/>
            <person name="Pohl T."/>
            <person name="Merkel B.J."/>
            <person name="Hornburger P."/>
            <person name="Mueller R.-W."/>
            <person name="Bruemmer F."/>
            <person name="Labrenz M."/>
            <person name="Spormann A.M."/>
            <person name="Op den Camp H."/>
            <person name="Overmann J."/>
            <person name="Amann R."/>
            <person name="Jetten M.S.M."/>
            <person name="Mascher T."/>
            <person name="Medema M.H."/>
            <person name="Devos D.P."/>
            <person name="Kaster A.-K."/>
            <person name="Ovreas L."/>
            <person name="Rohde M."/>
            <person name="Galperin M.Y."/>
            <person name="Jogler C."/>
        </authorList>
    </citation>
    <scope>NUCLEOTIDE SEQUENCE [LARGE SCALE GENOMIC DNA]</scope>
    <source>
        <strain evidence="8 9">UC8</strain>
    </source>
</reference>
<keyword evidence="8" id="KW-0378">Hydrolase</keyword>
<dbReference type="PANTHER" id="PTHR43327">
    <property type="entry name" value="STOMATIN-LIKE PROTEIN 2, MITOCHONDRIAL"/>
    <property type="match status" value="1"/>
</dbReference>
<dbReference type="Proteomes" id="UP000325286">
    <property type="component" value="Chromosome"/>
</dbReference>
<dbReference type="GO" id="GO:0016020">
    <property type="term" value="C:membrane"/>
    <property type="evidence" value="ECO:0007669"/>
    <property type="project" value="UniProtKB-SubCell"/>
</dbReference>
<dbReference type="SUPFAM" id="SSF117892">
    <property type="entry name" value="Band 7/SPFH domain"/>
    <property type="match status" value="1"/>
</dbReference>
<keyword evidence="5 6" id="KW-0472">Membrane</keyword>
<feature type="transmembrane region" description="Helical" evidence="6">
    <location>
        <begin position="51"/>
        <end position="74"/>
    </location>
</feature>
<comment type="subcellular location">
    <subcellularLocation>
        <location evidence="1">Membrane</location>
        <topology evidence="1">Single-pass membrane protein</topology>
    </subcellularLocation>
</comment>
<keyword evidence="3 6" id="KW-0812">Transmembrane</keyword>
<dbReference type="GO" id="GO:0006508">
    <property type="term" value="P:proteolysis"/>
    <property type="evidence" value="ECO:0007669"/>
    <property type="project" value="UniProtKB-KW"/>
</dbReference>
<evidence type="ECO:0000256" key="1">
    <source>
        <dbReference type="ARBA" id="ARBA00004167"/>
    </source>
</evidence>
<dbReference type="GO" id="GO:0008233">
    <property type="term" value="F:peptidase activity"/>
    <property type="evidence" value="ECO:0007669"/>
    <property type="project" value="UniProtKB-KW"/>
</dbReference>
<evidence type="ECO:0000256" key="2">
    <source>
        <dbReference type="ARBA" id="ARBA00006971"/>
    </source>
</evidence>
<organism evidence="8 9">
    <name type="scientific">Roseimaritima ulvae</name>
    <dbReference type="NCBI Taxonomy" id="980254"/>
    <lineage>
        <taxon>Bacteria</taxon>
        <taxon>Pseudomonadati</taxon>
        <taxon>Planctomycetota</taxon>
        <taxon>Planctomycetia</taxon>
        <taxon>Pirellulales</taxon>
        <taxon>Pirellulaceae</taxon>
        <taxon>Roseimaritima</taxon>
    </lineage>
</organism>
<dbReference type="Gene3D" id="3.30.479.30">
    <property type="entry name" value="Band 7 domain"/>
    <property type="match status" value="1"/>
</dbReference>
<dbReference type="InterPro" id="IPR036013">
    <property type="entry name" value="Band_7/SPFH_dom_sf"/>
</dbReference>
<keyword evidence="4 6" id="KW-1133">Transmembrane helix</keyword>